<keyword evidence="1" id="KW-0472">Membrane</keyword>
<evidence type="ECO:0000256" key="1">
    <source>
        <dbReference type="SAM" id="Phobius"/>
    </source>
</evidence>
<feature type="transmembrane region" description="Helical" evidence="1">
    <location>
        <begin position="221"/>
        <end position="242"/>
    </location>
</feature>
<evidence type="ECO:0000313" key="4">
    <source>
        <dbReference type="WBParaSite" id="GPUH_0000091001-mRNA-1"/>
    </source>
</evidence>
<gene>
    <name evidence="2" type="ORF">GPUH_LOCUS910</name>
</gene>
<dbReference type="WBParaSite" id="GPUH_0000091001-mRNA-1">
    <property type="protein sequence ID" value="GPUH_0000091001-mRNA-1"/>
    <property type="gene ID" value="GPUH_0000091001"/>
</dbReference>
<reference evidence="4" key="1">
    <citation type="submission" date="2016-06" db="UniProtKB">
        <authorList>
            <consortium name="WormBaseParasite"/>
        </authorList>
    </citation>
    <scope>IDENTIFICATION</scope>
</reference>
<sequence>MLLERSLVKTHMITAGVTVVVGVFVIGVVVHDVDGFGVVLDVVVAVDVVDDVVVVTDVFYDIVFVVVVVNDISVTVTKFVEVVADEDVGPMLLWLWKCMGDVLSVVDVTGATVIVEDVFDGVAVVVHAVTVSTTGVVAGVDMLAEASVRLDTKLLFLPWKIVGENLLAAKTGDVVVVVVDVVVVDVVDVAGVVGMSDEVVLVADVSSGPELGEDVVDGAVVVAYVVVVSISAVVVAGVDMLAKISVRIKLEHRFHRLQYRLD</sequence>
<keyword evidence="1" id="KW-0812">Transmembrane</keyword>
<name>A0A183CWR9_9BILA</name>
<dbReference type="EMBL" id="UYRT01000961">
    <property type="protein sequence ID" value="VDK29009.1"/>
    <property type="molecule type" value="Genomic_DNA"/>
</dbReference>
<dbReference type="AlphaFoldDB" id="A0A183CWR9"/>
<evidence type="ECO:0000313" key="2">
    <source>
        <dbReference type="EMBL" id="VDK29009.1"/>
    </source>
</evidence>
<proteinExistence type="predicted"/>
<feature type="transmembrane region" description="Helical" evidence="1">
    <location>
        <begin position="12"/>
        <end position="30"/>
    </location>
</feature>
<keyword evidence="3" id="KW-1185">Reference proteome</keyword>
<organism evidence="4">
    <name type="scientific">Gongylonema pulchrum</name>
    <dbReference type="NCBI Taxonomy" id="637853"/>
    <lineage>
        <taxon>Eukaryota</taxon>
        <taxon>Metazoa</taxon>
        <taxon>Ecdysozoa</taxon>
        <taxon>Nematoda</taxon>
        <taxon>Chromadorea</taxon>
        <taxon>Rhabditida</taxon>
        <taxon>Spirurina</taxon>
        <taxon>Spiruromorpha</taxon>
        <taxon>Spiruroidea</taxon>
        <taxon>Gongylonematidae</taxon>
        <taxon>Gongylonema</taxon>
    </lineage>
</organism>
<reference evidence="2 3" key="2">
    <citation type="submission" date="2018-11" db="EMBL/GenBank/DDBJ databases">
        <authorList>
            <consortium name="Pathogen Informatics"/>
        </authorList>
    </citation>
    <scope>NUCLEOTIDE SEQUENCE [LARGE SCALE GENOMIC DNA]</scope>
</reference>
<accession>A0A183CWR9</accession>
<dbReference type="Proteomes" id="UP000271098">
    <property type="component" value="Unassembled WGS sequence"/>
</dbReference>
<keyword evidence="1" id="KW-1133">Transmembrane helix</keyword>
<protein>
    <submittedName>
        <fullName evidence="2 4">Uncharacterized protein</fullName>
    </submittedName>
</protein>
<evidence type="ECO:0000313" key="3">
    <source>
        <dbReference type="Proteomes" id="UP000271098"/>
    </source>
</evidence>